<reference evidence="3 4" key="1">
    <citation type="submission" date="2024-08" db="EMBL/GenBank/DDBJ databases">
        <title>Whole-genome sequencing of halo(alkali)philic microorganisms from hypersaline lakes.</title>
        <authorList>
            <person name="Sorokin D.Y."/>
            <person name="Merkel A.Y."/>
            <person name="Messina E."/>
            <person name="Yakimov M."/>
        </authorList>
    </citation>
    <scope>NUCLEOTIDE SEQUENCE [LARGE SCALE GENOMIC DNA]</scope>
    <source>
        <strain evidence="3 4">AB-hyl4</strain>
    </source>
</reference>
<sequence length="831" mass="94160">MHTSKGQEMIERRVELFNTALTLGVVVVVTASLFAMISVSHAESSVDVHIADFEEGMGGAKAFSDPFESLPNARPVRYGRTRQWATSGSYSLRIDAPAHRPGKTTAWPGVTLNAAALPVRDWRPYQYLTLDVKVTQPNTPVFVLVQRSSRRMDRVRWHRHNMGPGEYRIWMSIPGFVSGGDVESVADVIGLQLLLRMPDADKTVFFDNIQLRSEFTPRRSTEDLLGIDSEHVDEVEQLLGVPELLPPVVDYVETLTQTDVDRTRSVVDRLKRIRTRTETLTASAETEARLASDFPSRPFGAYVAPIDERVAFDGHRIGDRWRTALDTVMARGETRSHQLCLVRRRDADPGRLTVDISDFVDRASGETLPDELLEIGLDLVGYVYLGPNSDRERSGFERPGWYADPLLSWDGSIDIEAPRVIQPLLLTLKASHDAPPGRYIGTVTVSQENSDSSIDDNSVQVPVELEIVAVDMPVQPSLNTLVAVGYYGQNNPDFFLDYRISPNSRPYGSIYLRQSEPAVDLEKISELVKKGMTTFNLHQAYEMEIFEWRNQHGIDGAAERFVERIDARYPSQAWDRMAESGLLDHAVIYGFDETYLNTSENRQTIKAVFGSVKERYPQIRTASTAQKMEIEYLDLPIDIWIPSLDHFDVDVAREAQARGREVWTYTIDWEIWRPLVWSRALPWGIHQQGSQGWLYYNFSDWSRHHEREGLGEDPLTSWDPISWPSAGRYGTGGLVYRDRSGDLRGSLRLVNFREGMFDHDLITAIKRLAEDEDTGTIGEKAQRLLDHSRTGLILDFVEAYGGVHTPMQDSIGRSMDQWRDQALRLLAEETN</sequence>
<protein>
    <submittedName>
        <fullName evidence="3">Glycoside hydrolase domain-containing protein</fullName>
    </submittedName>
</protein>
<feature type="domain" description="Glycoside hydrolase 123 catalytic" evidence="2">
    <location>
        <begin position="577"/>
        <end position="763"/>
    </location>
</feature>
<keyword evidence="1" id="KW-0472">Membrane</keyword>
<evidence type="ECO:0000256" key="1">
    <source>
        <dbReference type="SAM" id="Phobius"/>
    </source>
</evidence>
<dbReference type="Proteomes" id="UP001575105">
    <property type="component" value="Unassembled WGS sequence"/>
</dbReference>
<dbReference type="GO" id="GO:0016787">
    <property type="term" value="F:hydrolase activity"/>
    <property type="evidence" value="ECO:0007669"/>
    <property type="project" value="UniProtKB-KW"/>
</dbReference>
<dbReference type="InterPro" id="IPR025150">
    <property type="entry name" value="GH123_cat"/>
</dbReference>
<evidence type="ECO:0000259" key="2">
    <source>
        <dbReference type="Pfam" id="PF13320"/>
    </source>
</evidence>
<comment type="caution">
    <text evidence="3">The sequence shown here is derived from an EMBL/GenBank/DDBJ whole genome shotgun (WGS) entry which is preliminary data.</text>
</comment>
<dbReference type="EMBL" id="JBGUBD010000008">
    <property type="protein sequence ID" value="MFA9479318.1"/>
    <property type="molecule type" value="Genomic_DNA"/>
</dbReference>
<dbReference type="Pfam" id="PF13320">
    <property type="entry name" value="GH123_cat"/>
    <property type="match status" value="1"/>
</dbReference>
<accession>A0ABV4UAK6</accession>
<keyword evidence="1" id="KW-1133">Transmembrane helix</keyword>
<gene>
    <name evidence="3" type="ORF">ACERK3_13585</name>
</gene>
<evidence type="ECO:0000313" key="4">
    <source>
        <dbReference type="Proteomes" id="UP001575105"/>
    </source>
</evidence>
<dbReference type="RefSeq" id="WP_425346245.1">
    <property type="nucleotide sequence ID" value="NZ_JBGUBD010000008.1"/>
</dbReference>
<keyword evidence="4" id="KW-1185">Reference proteome</keyword>
<keyword evidence="1" id="KW-0812">Transmembrane</keyword>
<keyword evidence="3" id="KW-0378">Hydrolase</keyword>
<feature type="transmembrane region" description="Helical" evidence="1">
    <location>
        <begin position="20"/>
        <end position="39"/>
    </location>
</feature>
<organism evidence="3 4">
    <name type="scientific">Natronomicrosphaera hydrolytica</name>
    <dbReference type="NCBI Taxonomy" id="3242702"/>
    <lineage>
        <taxon>Bacteria</taxon>
        <taxon>Pseudomonadati</taxon>
        <taxon>Planctomycetota</taxon>
        <taxon>Phycisphaerae</taxon>
        <taxon>Phycisphaerales</taxon>
        <taxon>Phycisphaeraceae</taxon>
        <taxon>Natronomicrosphaera</taxon>
    </lineage>
</organism>
<proteinExistence type="predicted"/>
<name>A0ABV4UAK6_9BACT</name>
<evidence type="ECO:0000313" key="3">
    <source>
        <dbReference type="EMBL" id="MFA9479318.1"/>
    </source>
</evidence>